<name>C1B702_RHOOB</name>
<dbReference type="PANTHER" id="PTHR22642:SF2">
    <property type="entry name" value="PROTEIN LONG AFTER FAR-RED 3"/>
    <property type="match status" value="1"/>
</dbReference>
<dbReference type="KEGG" id="rop:ROP_32080"/>
<feature type="domain" description="Amidohydrolase 3" evidence="1">
    <location>
        <begin position="53"/>
        <end position="524"/>
    </location>
</feature>
<reference evidence="2 3" key="1">
    <citation type="submission" date="2009-03" db="EMBL/GenBank/DDBJ databases">
        <title>Comparison of the complete genome sequences of Rhodococcus erythropolis PR4 and Rhodococcus opacus B4.</title>
        <authorList>
            <person name="Takarada H."/>
            <person name="Sekine M."/>
            <person name="Hosoyama A."/>
            <person name="Yamada R."/>
            <person name="Fujisawa T."/>
            <person name="Omata S."/>
            <person name="Shimizu A."/>
            <person name="Tsukatani N."/>
            <person name="Tanikawa S."/>
            <person name="Fujita N."/>
            <person name="Harayama S."/>
        </authorList>
    </citation>
    <scope>NUCLEOTIDE SEQUENCE [LARGE SCALE GENOMIC DNA]</scope>
    <source>
        <strain evidence="2 3">B4</strain>
    </source>
</reference>
<dbReference type="Proteomes" id="UP000002212">
    <property type="component" value="Chromosome"/>
</dbReference>
<dbReference type="SUPFAM" id="SSF51338">
    <property type="entry name" value="Composite domain of metallo-dependent hydrolases"/>
    <property type="match status" value="1"/>
</dbReference>
<dbReference type="AlphaFoldDB" id="C1B702"/>
<dbReference type="InterPro" id="IPR011059">
    <property type="entry name" value="Metal-dep_hydrolase_composite"/>
</dbReference>
<dbReference type="Pfam" id="PF07969">
    <property type="entry name" value="Amidohydro_3"/>
    <property type="match status" value="1"/>
</dbReference>
<dbReference type="SUPFAM" id="SSF51556">
    <property type="entry name" value="Metallo-dependent hydrolases"/>
    <property type="match status" value="1"/>
</dbReference>
<organism evidence="2 3">
    <name type="scientific">Rhodococcus opacus (strain B4)</name>
    <dbReference type="NCBI Taxonomy" id="632772"/>
    <lineage>
        <taxon>Bacteria</taxon>
        <taxon>Bacillati</taxon>
        <taxon>Actinomycetota</taxon>
        <taxon>Actinomycetes</taxon>
        <taxon>Mycobacteriales</taxon>
        <taxon>Nocardiaceae</taxon>
        <taxon>Rhodococcus</taxon>
    </lineage>
</organism>
<dbReference type="CDD" id="cd01300">
    <property type="entry name" value="YtcJ_like"/>
    <property type="match status" value="1"/>
</dbReference>
<dbReference type="GO" id="GO:0016810">
    <property type="term" value="F:hydrolase activity, acting on carbon-nitrogen (but not peptide) bonds"/>
    <property type="evidence" value="ECO:0007669"/>
    <property type="project" value="InterPro"/>
</dbReference>
<protein>
    <submittedName>
        <fullName evidence="2">Putative hydrolase</fullName>
    </submittedName>
</protein>
<sequence length="541" mass="59179">MKEESMSTALLNGRIYTVDPAIPWSEAVLIDNGTFTVVGTDAEVRAAAPDGTEFVDLGGRMAMPGLHDAHTHLLFSGLKFRYEARLPSGGTQAEIVHDLHHCRCAELVEDGIEPWIVGGEFLPAAFTEGELDRAFLDDAFPDQPVFLYDYTIHHALVNSKALEIAGLSDDSIDPPGGRLIRRPGTNELTGELVETARWPVMRAMPDYRAEVYRDAVAWAASVCHRYGITSVQEASASPQALAAYRDLDRAGALNLHVAAHLVWREEGFGMATTAELDRTIAERESLASEHLDTGRIKIWLDGSPLPPHMTQADLDTHGNIDATNILVAEDQLIEVLSRFDAAGLSVKIHCADEGSVRAALDAFEAVRRSNGPHGPAHEIAHCPFIHDDDYKRFGQLNLVAEMSPAIWHLDLPGHGEAFKFRRILDAGATMTIGSDWIITPNPNLFPALQGMLQHGHESVDLPTAVQLLTVGGARVVGRDRMQGTIATGKAADLIVLDRNIFEIPTEQIGDTQVLRTIFEGRTVFESDNPASTTEKDHHDQF</sequence>
<keyword evidence="2" id="KW-0378">Hydrolase</keyword>
<dbReference type="Gene3D" id="3.10.310.70">
    <property type="match status" value="1"/>
</dbReference>
<proteinExistence type="predicted"/>
<dbReference type="Gene3D" id="2.30.40.10">
    <property type="entry name" value="Urease, subunit C, domain 1"/>
    <property type="match status" value="1"/>
</dbReference>
<dbReference type="Gene3D" id="3.20.20.140">
    <property type="entry name" value="Metal-dependent hydrolases"/>
    <property type="match status" value="1"/>
</dbReference>
<dbReference type="InterPro" id="IPR033932">
    <property type="entry name" value="YtcJ-like"/>
</dbReference>
<evidence type="ECO:0000259" key="1">
    <source>
        <dbReference type="Pfam" id="PF07969"/>
    </source>
</evidence>
<evidence type="ECO:0000313" key="2">
    <source>
        <dbReference type="EMBL" id="BAH51455.1"/>
    </source>
</evidence>
<dbReference type="HOGENOM" id="CLU_009942_6_2_11"/>
<dbReference type="STRING" id="632772.ROP_32080"/>
<evidence type="ECO:0000313" key="3">
    <source>
        <dbReference type="Proteomes" id="UP000002212"/>
    </source>
</evidence>
<dbReference type="InterPro" id="IPR013108">
    <property type="entry name" value="Amidohydro_3"/>
</dbReference>
<dbReference type="PANTHER" id="PTHR22642">
    <property type="entry name" value="IMIDAZOLONEPROPIONASE"/>
    <property type="match status" value="1"/>
</dbReference>
<gene>
    <name evidence="2" type="ordered locus">ROP_32080</name>
</gene>
<accession>C1B702</accession>
<dbReference type="PATRIC" id="fig|632772.20.peg.3361"/>
<dbReference type="EMBL" id="AP011115">
    <property type="protein sequence ID" value="BAH51455.1"/>
    <property type="molecule type" value="Genomic_DNA"/>
</dbReference>
<dbReference type="InterPro" id="IPR032466">
    <property type="entry name" value="Metal_Hydrolase"/>
</dbReference>